<comment type="caution">
    <text evidence="5">The sequence shown here is derived from an EMBL/GenBank/DDBJ whole genome shotgun (WGS) entry which is preliminary data.</text>
</comment>
<evidence type="ECO:0000259" key="4">
    <source>
        <dbReference type="PROSITE" id="PS50893"/>
    </source>
</evidence>
<keyword evidence="2" id="KW-0547">Nucleotide-binding</keyword>
<dbReference type="OrthoDB" id="9804270at2"/>
<dbReference type="GO" id="GO:0022857">
    <property type="term" value="F:transmembrane transporter activity"/>
    <property type="evidence" value="ECO:0007669"/>
    <property type="project" value="TreeGrafter"/>
</dbReference>
<keyword evidence="6" id="KW-1185">Reference proteome</keyword>
<dbReference type="GO" id="GO:0005524">
    <property type="term" value="F:ATP binding"/>
    <property type="evidence" value="ECO:0007669"/>
    <property type="project" value="UniProtKB-KW"/>
</dbReference>
<name>A0A0P6WY69_9CHLR</name>
<dbReference type="InterPro" id="IPR027417">
    <property type="entry name" value="P-loop_NTPase"/>
</dbReference>
<organism evidence="5 6">
    <name type="scientific">Ornatilinea apprima</name>
    <dbReference type="NCBI Taxonomy" id="1134406"/>
    <lineage>
        <taxon>Bacteria</taxon>
        <taxon>Bacillati</taxon>
        <taxon>Chloroflexota</taxon>
        <taxon>Anaerolineae</taxon>
        <taxon>Anaerolineales</taxon>
        <taxon>Anaerolineaceae</taxon>
        <taxon>Ornatilinea</taxon>
    </lineage>
</organism>
<dbReference type="EMBL" id="LGCL01000041">
    <property type="protein sequence ID" value="KPL71495.1"/>
    <property type="molecule type" value="Genomic_DNA"/>
</dbReference>
<proteinExistence type="predicted"/>
<protein>
    <submittedName>
        <fullName evidence="5">ABC transporter ATP-binding protein</fullName>
    </submittedName>
</protein>
<dbReference type="PROSITE" id="PS00211">
    <property type="entry name" value="ABC_TRANSPORTER_1"/>
    <property type="match status" value="1"/>
</dbReference>
<dbReference type="InterPro" id="IPR017911">
    <property type="entry name" value="MacB-like_ATP-bd"/>
</dbReference>
<evidence type="ECO:0000256" key="3">
    <source>
        <dbReference type="ARBA" id="ARBA00022840"/>
    </source>
</evidence>
<dbReference type="SMART" id="SM00382">
    <property type="entry name" value="AAA"/>
    <property type="match status" value="1"/>
</dbReference>
<dbReference type="InterPro" id="IPR015854">
    <property type="entry name" value="ABC_transpr_LolD-like"/>
</dbReference>
<dbReference type="PANTHER" id="PTHR24220">
    <property type="entry name" value="IMPORT ATP-BINDING PROTEIN"/>
    <property type="match status" value="1"/>
</dbReference>
<dbReference type="PROSITE" id="PS50893">
    <property type="entry name" value="ABC_TRANSPORTER_2"/>
    <property type="match status" value="1"/>
</dbReference>
<dbReference type="Proteomes" id="UP000050417">
    <property type="component" value="Unassembled WGS sequence"/>
</dbReference>
<reference evidence="5 6" key="1">
    <citation type="submission" date="2015-07" db="EMBL/GenBank/DDBJ databases">
        <title>Genome sequence of Ornatilinea apprima DSM 23815.</title>
        <authorList>
            <person name="Hemp J."/>
            <person name="Ward L.M."/>
            <person name="Pace L.A."/>
            <person name="Fischer W.W."/>
        </authorList>
    </citation>
    <scope>NUCLEOTIDE SEQUENCE [LARGE SCALE GENOMIC DNA]</scope>
    <source>
        <strain evidence="5 6">P3M-1</strain>
    </source>
</reference>
<dbReference type="InterPro" id="IPR003439">
    <property type="entry name" value="ABC_transporter-like_ATP-bd"/>
</dbReference>
<dbReference type="Pfam" id="PF00005">
    <property type="entry name" value="ABC_tran"/>
    <property type="match status" value="1"/>
</dbReference>
<dbReference type="SUPFAM" id="SSF52540">
    <property type="entry name" value="P-loop containing nucleoside triphosphate hydrolases"/>
    <property type="match status" value="1"/>
</dbReference>
<dbReference type="GO" id="GO:0005886">
    <property type="term" value="C:plasma membrane"/>
    <property type="evidence" value="ECO:0007669"/>
    <property type="project" value="TreeGrafter"/>
</dbReference>
<keyword evidence="3 5" id="KW-0067">ATP-binding</keyword>
<dbReference type="CDD" id="cd03255">
    <property type="entry name" value="ABC_MJ0796_LolCDE_FtsE"/>
    <property type="match status" value="1"/>
</dbReference>
<dbReference type="InterPro" id="IPR003593">
    <property type="entry name" value="AAA+_ATPase"/>
</dbReference>
<dbReference type="STRING" id="1134406.ADN00_17360"/>
<dbReference type="PATRIC" id="fig|1134406.4.peg.536"/>
<evidence type="ECO:0000256" key="2">
    <source>
        <dbReference type="ARBA" id="ARBA00022741"/>
    </source>
</evidence>
<feature type="domain" description="ABC transporter" evidence="4">
    <location>
        <begin position="11"/>
        <end position="235"/>
    </location>
</feature>
<dbReference type="AlphaFoldDB" id="A0A0P6WY69"/>
<accession>A0A0P6WY69</accession>
<evidence type="ECO:0000256" key="1">
    <source>
        <dbReference type="ARBA" id="ARBA00022448"/>
    </source>
</evidence>
<gene>
    <name evidence="5" type="ORF">ADN00_17360</name>
</gene>
<dbReference type="GO" id="GO:0016887">
    <property type="term" value="F:ATP hydrolysis activity"/>
    <property type="evidence" value="ECO:0007669"/>
    <property type="project" value="InterPro"/>
</dbReference>
<keyword evidence="1" id="KW-0813">Transport</keyword>
<dbReference type="PANTHER" id="PTHR24220:SF86">
    <property type="entry name" value="ABC TRANSPORTER ABCH.1"/>
    <property type="match status" value="1"/>
</dbReference>
<dbReference type="Gene3D" id="3.40.50.300">
    <property type="entry name" value="P-loop containing nucleotide triphosphate hydrolases"/>
    <property type="match status" value="1"/>
</dbReference>
<dbReference type="InterPro" id="IPR017871">
    <property type="entry name" value="ABC_transporter-like_CS"/>
</dbReference>
<evidence type="ECO:0000313" key="5">
    <source>
        <dbReference type="EMBL" id="KPL71495.1"/>
    </source>
</evidence>
<evidence type="ECO:0000313" key="6">
    <source>
        <dbReference type="Proteomes" id="UP000050417"/>
    </source>
</evidence>
<sequence>MENQTQSPVLVKLREVVKTYHTPAGDFPALRGLSADFERGHLIGVIGKSGAGKSTLVNMLTGVDHLSSGEIWVDGVGVHALNENELALWRGRNVGVIYQSFQLLPNLTLLDNVMMPMDLCGLYHPQRSPQRAMELLDLVEMADQAFKIPSTISGGQQQRAAIARALANDPQLIVADEPTGSLDSATAETIFLLFERLVAQGKTIVMVTHDHSLARRMTRIYHIADGLWIDDEKDY</sequence>